<evidence type="ECO:0000313" key="1">
    <source>
        <dbReference type="EMBL" id="NYI46503.1"/>
    </source>
</evidence>
<dbReference type="SUPFAM" id="SSF109854">
    <property type="entry name" value="DinB/YfiT-like putative metalloenzymes"/>
    <property type="match status" value="1"/>
</dbReference>
<proteinExistence type="predicted"/>
<name>A0A7Y9ZLD7_9ACTN</name>
<dbReference type="Gene3D" id="1.20.120.450">
    <property type="entry name" value="dinb family like domain"/>
    <property type="match status" value="1"/>
</dbReference>
<dbReference type="InterPro" id="IPR007061">
    <property type="entry name" value="MST-like"/>
</dbReference>
<comment type="caution">
    <text evidence="1">The sequence shown here is derived from an EMBL/GenBank/DDBJ whole genome shotgun (WGS) entry which is preliminary data.</text>
</comment>
<protein>
    <submittedName>
        <fullName evidence="1">Putative damage-inducible protein DinB</fullName>
    </submittedName>
</protein>
<reference evidence="1 2" key="1">
    <citation type="submission" date="2020-07" db="EMBL/GenBank/DDBJ databases">
        <title>Sequencing the genomes of 1000 actinobacteria strains.</title>
        <authorList>
            <person name="Klenk H.-P."/>
        </authorList>
    </citation>
    <scope>NUCLEOTIDE SEQUENCE [LARGE SCALE GENOMIC DNA]</scope>
    <source>
        <strain evidence="1 2">DSM 15131</strain>
    </source>
</reference>
<dbReference type="RefSeq" id="WP_179650361.1">
    <property type="nucleotide sequence ID" value="NZ_JACBZM010000001.1"/>
</dbReference>
<dbReference type="Proteomes" id="UP000562045">
    <property type="component" value="Unassembled WGS sequence"/>
</dbReference>
<evidence type="ECO:0000313" key="2">
    <source>
        <dbReference type="Proteomes" id="UP000562045"/>
    </source>
</evidence>
<sequence length="160" mass="18100">MTGELANYRDYLTHYRETLERKCAGLSPEQLATKSVPPSSMSLLGLVRHMARVEHFWFQRALVEVEGQRLYDDGDAGFAEVEPTEEAVTLAWASWREQVSLADAWLDRLTDEGLGQVVTFRQGTETSSVRDILVHMIEEYARHCGHADLLRECIDGTTGE</sequence>
<organism evidence="1 2">
    <name type="scientific">Nocardioides aromaticivorans</name>
    <dbReference type="NCBI Taxonomy" id="200618"/>
    <lineage>
        <taxon>Bacteria</taxon>
        <taxon>Bacillati</taxon>
        <taxon>Actinomycetota</taxon>
        <taxon>Actinomycetes</taxon>
        <taxon>Propionibacteriales</taxon>
        <taxon>Nocardioidaceae</taxon>
        <taxon>Nocardioides</taxon>
    </lineage>
</organism>
<dbReference type="AlphaFoldDB" id="A0A7Y9ZLD7"/>
<dbReference type="Pfam" id="PF04978">
    <property type="entry name" value="MST"/>
    <property type="match status" value="1"/>
</dbReference>
<gene>
    <name evidence="1" type="ORF">BJ993_003583</name>
</gene>
<dbReference type="EMBL" id="JACBZM010000001">
    <property type="protein sequence ID" value="NYI46503.1"/>
    <property type="molecule type" value="Genomic_DNA"/>
</dbReference>
<accession>A0A7Y9ZLD7</accession>
<dbReference type="InterPro" id="IPR034660">
    <property type="entry name" value="DinB/YfiT-like"/>
</dbReference>